<feature type="transmembrane region" description="Helical" evidence="8">
    <location>
        <begin position="21"/>
        <end position="40"/>
    </location>
</feature>
<comment type="subcellular location">
    <subcellularLocation>
        <location evidence="1">Cell membrane</location>
        <topology evidence="1">Single-pass membrane protein</topology>
    </subcellularLocation>
    <subcellularLocation>
        <location evidence="7">Cell membrane</location>
        <topology evidence="7">Single-pass type II membrane protein</topology>
    </subcellularLocation>
</comment>
<evidence type="ECO:0000256" key="6">
    <source>
        <dbReference type="ARBA" id="ARBA00023136"/>
    </source>
</evidence>
<evidence type="ECO:0000256" key="7">
    <source>
        <dbReference type="RuleBase" id="RU003879"/>
    </source>
</evidence>
<keyword evidence="7" id="KW-0813">Transport</keyword>
<dbReference type="KEGG" id="slom:PXH66_08105"/>
<dbReference type="RefSeq" id="WP_330928973.1">
    <property type="nucleotide sequence ID" value="NZ_CP119075.1"/>
</dbReference>
<dbReference type="Pfam" id="PF02472">
    <property type="entry name" value="ExbD"/>
    <property type="match status" value="1"/>
</dbReference>
<dbReference type="GO" id="GO:0015031">
    <property type="term" value="P:protein transport"/>
    <property type="evidence" value="ECO:0007669"/>
    <property type="project" value="UniProtKB-KW"/>
</dbReference>
<accession>A0AAF0I7K4</accession>
<dbReference type="AlphaFoldDB" id="A0AAF0I7K4"/>
<dbReference type="InterPro" id="IPR003400">
    <property type="entry name" value="ExbD"/>
</dbReference>
<dbReference type="Proteomes" id="UP001218638">
    <property type="component" value="Chromosome"/>
</dbReference>
<evidence type="ECO:0000256" key="1">
    <source>
        <dbReference type="ARBA" id="ARBA00004162"/>
    </source>
</evidence>
<organism evidence="9 10">
    <name type="scientific">Synoicihabitans lomoniglobus</name>
    <dbReference type="NCBI Taxonomy" id="2909285"/>
    <lineage>
        <taxon>Bacteria</taxon>
        <taxon>Pseudomonadati</taxon>
        <taxon>Verrucomicrobiota</taxon>
        <taxon>Opitutia</taxon>
        <taxon>Opitutales</taxon>
        <taxon>Opitutaceae</taxon>
        <taxon>Synoicihabitans</taxon>
    </lineage>
</organism>
<evidence type="ECO:0000256" key="5">
    <source>
        <dbReference type="ARBA" id="ARBA00022989"/>
    </source>
</evidence>
<dbReference type="EMBL" id="CP119075">
    <property type="protein sequence ID" value="WED66811.1"/>
    <property type="molecule type" value="Genomic_DNA"/>
</dbReference>
<keyword evidence="7" id="KW-0653">Protein transport</keyword>
<evidence type="ECO:0000256" key="8">
    <source>
        <dbReference type="SAM" id="Phobius"/>
    </source>
</evidence>
<dbReference type="Gene3D" id="3.30.420.270">
    <property type="match status" value="1"/>
</dbReference>
<dbReference type="PANTHER" id="PTHR30558">
    <property type="entry name" value="EXBD MEMBRANE COMPONENT OF PMF-DRIVEN MACROMOLECULE IMPORT SYSTEM"/>
    <property type="match status" value="1"/>
</dbReference>
<protein>
    <submittedName>
        <fullName evidence="9">Biopolymer transporter ExbD</fullName>
    </submittedName>
</protein>
<name>A0AAF0I7K4_9BACT</name>
<keyword evidence="6 8" id="KW-0472">Membrane</keyword>
<keyword evidence="10" id="KW-1185">Reference proteome</keyword>
<sequence>MARNFRRQRQSAPISELNVTNLIDLGFTLLIIFMIATPLINQEQTIPVDLPVESRSDQANPDPDTQFETITIRAGGTVDLAGTAIAMAGLKVALAPYAEQTKPPVFRIRMDADSTAQQFITVMDALKSQNLSRITFDTQVTDQ</sequence>
<keyword evidence="5 8" id="KW-1133">Transmembrane helix</keyword>
<keyword evidence="3" id="KW-1003">Cell membrane</keyword>
<evidence type="ECO:0000256" key="4">
    <source>
        <dbReference type="ARBA" id="ARBA00022692"/>
    </source>
</evidence>
<evidence type="ECO:0000313" key="9">
    <source>
        <dbReference type="EMBL" id="WED66811.1"/>
    </source>
</evidence>
<keyword evidence="4 7" id="KW-0812">Transmembrane</keyword>
<evidence type="ECO:0000256" key="3">
    <source>
        <dbReference type="ARBA" id="ARBA00022475"/>
    </source>
</evidence>
<proteinExistence type="inferred from homology"/>
<reference evidence="9" key="1">
    <citation type="submission" date="2023-03" db="EMBL/GenBank/DDBJ databases">
        <title>Lomoglobus Profundus gen. nov., sp. nov., a novel member of the phylum Verrucomicrobia, isolated from deep-marine sediment of South China Sea.</title>
        <authorList>
            <person name="Ahmad T."/>
            <person name="Ishaq S.E."/>
            <person name="Wang F."/>
        </authorList>
    </citation>
    <scope>NUCLEOTIDE SEQUENCE</scope>
    <source>
        <strain evidence="9">LMO-M01</strain>
    </source>
</reference>
<dbReference type="GO" id="GO:0005886">
    <property type="term" value="C:plasma membrane"/>
    <property type="evidence" value="ECO:0007669"/>
    <property type="project" value="UniProtKB-SubCell"/>
</dbReference>
<evidence type="ECO:0000313" key="10">
    <source>
        <dbReference type="Proteomes" id="UP001218638"/>
    </source>
</evidence>
<evidence type="ECO:0000256" key="2">
    <source>
        <dbReference type="ARBA" id="ARBA00005811"/>
    </source>
</evidence>
<dbReference type="GO" id="GO:0022857">
    <property type="term" value="F:transmembrane transporter activity"/>
    <property type="evidence" value="ECO:0007669"/>
    <property type="project" value="InterPro"/>
</dbReference>
<gene>
    <name evidence="9" type="ORF">PXH66_08105</name>
</gene>
<comment type="similarity">
    <text evidence="2 7">Belongs to the ExbD/TolR family.</text>
</comment>